<name>A0ABP1C827_9GAMM</name>
<proteinExistence type="predicted"/>
<evidence type="ECO:0000313" key="3">
    <source>
        <dbReference type="Proteomes" id="UP001497493"/>
    </source>
</evidence>
<sequence length="239" mass="27559">MPHDFPLPYGIRYSRRATRLRLIVKASGVELVVPSALGEERALEFLQRHRAWAERKMVELQGRLPTHAGLPQRLETGATLPFQGREVPLVVQGARDRRARVEFDGRFLITVPVTDPAQTEWRVRMALFGWVKVWLAGEAAQLAAQHAGKFGLQPREIRVKRMRSRWGSCGPGNDVNLNWLLAFTPPGVLEYVMVHELCHIRHRDHSARFWDLVARHLPGYLEQRQWLQRHGAELLRRLA</sequence>
<evidence type="ECO:0000259" key="1">
    <source>
        <dbReference type="Pfam" id="PF01863"/>
    </source>
</evidence>
<keyword evidence="3" id="KW-1185">Reference proteome</keyword>
<organism evidence="2 3">
    <name type="scientific">Candidatus Methylocalor cossyra</name>
    <dbReference type="NCBI Taxonomy" id="3108543"/>
    <lineage>
        <taxon>Bacteria</taxon>
        <taxon>Pseudomonadati</taxon>
        <taxon>Pseudomonadota</taxon>
        <taxon>Gammaproteobacteria</taxon>
        <taxon>Methylococcales</taxon>
        <taxon>Methylococcaceae</taxon>
        <taxon>Candidatus Methylocalor</taxon>
    </lineage>
</organism>
<dbReference type="PANTHER" id="PTHR30399:SF1">
    <property type="entry name" value="UTP PYROPHOSPHATASE"/>
    <property type="match status" value="1"/>
</dbReference>
<evidence type="ECO:0000313" key="2">
    <source>
        <dbReference type="EMBL" id="CAL1240455.1"/>
    </source>
</evidence>
<dbReference type="RefSeq" id="WP_348757051.1">
    <property type="nucleotide sequence ID" value="NZ_OZ026884.1"/>
</dbReference>
<dbReference type="Proteomes" id="UP001497493">
    <property type="component" value="Chromosome"/>
</dbReference>
<dbReference type="Gene3D" id="3.30.2010.10">
    <property type="entry name" value="Metalloproteases ('zincins'), catalytic domain"/>
    <property type="match status" value="1"/>
</dbReference>
<dbReference type="CDD" id="cd07344">
    <property type="entry name" value="M48_yhfN_like"/>
    <property type="match status" value="1"/>
</dbReference>
<dbReference type="EMBL" id="OZ026884">
    <property type="protein sequence ID" value="CAL1240455.1"/>
    <property type="molecule type" value="Genomic_DNA"/>
</dbReference>
<dbReference type="InterPro" id="IPR053136">
    <property type="entry name" value="UTP_pyrophosphatase-like"/>
</dbReference>
<dbReference type="Pfam" id="PF01863">
    <property type="entry name" value="YgjP-like"/>
    <property type="match status" value="1"/>
</dbReference>
<protein>
    <recommendedName>
        <fullName evidence="1">YgjP-like metallopeptidase domain-containing protein</fullName>
    </recommendedName>
</protein>
<dbReference type="PANTHER" id="PTHR30399">
    <property type="entry name" value="UNCHARACTERIZED PROTEIN YGJP"/>
    <property type="match status" value="1"/>
</dbReference>
<dbReference type="InterPro" id="IPR002725">
    <property type="entry name" value="YgjP-like_metallopeptidase"/>
</dbReference>
<gene>
    <name evidence="2" type="ORF">MECH1_V1_1679</name>
</gene>
<feature type="domain" description="YgjP-like metallopeptidase" evidence="1">
    <location>
        <begin position="19"/>
        <end position="230"/>
    </location>
</feature>
<reference evidence="2 3" key="1">
    <citation type="submission" date="2024-04" db="EMBL/GenBank/DDBJ databases">
        <authorList>
            <person name="Cremers G."/>
        </authorList>
    </citation>
    <scope>NUCLEOTIDE SEQUENCE [LARGE SCALE GENOMIC DNA]</scope>
    <source>
        <strain evidence="2">MeCH1-AG</strain>
    </source>
</reference>
<accession>A0ABP1C827</accession>